<evidence type="ECO:0000256" key="5">
    <source>
        <dbReference type="ARBA" id="ARBA00022737"/>
    </source>
</evidence>
<evidence type="ECO:0000313" key="12">
    <source>
        <dbReference type="Proteomes" id="UP000052022"/>
    </source>
</evidence>
<evidence type="ECO:0000313" key="11">
    <source>
        <dbReference type="EMBL" id="CUH76313.1"/>
    </source>
</evidence>
<evidence type="ECO:0000256" key="2">
    <source>
        <dbReference type="ARBA" id="ARBA00004613"/>
    </source>
</evidence>
<dbReference type="GO" id="GO:0005576">
    <property type="term" value="C:extracellular region"/>
    <property type="evidence" value="ECO:0007669"/>
    <property type="project" value="UniProtKB-SubCell"/>
</dbReference>
<dbReference type="PANTHER" id="PTHR38340">
    <property type="entry name" value="S-LAYER PROTEIN"/>
    <property type="match status" value="1"/>
</dbReference>
<dbReference type="InterPro" id="IPR050557">
    <property type="entry name" value="RTX_toxin/Mannuronan_C5-epim"/>
</dbReference>
<evidence type="ECO:0000256" key="8">
    <source>
        <dbReference type="SAM" id="MobiDB-lite"/>
    </source>
</evidence>
<dbReference type="OrthoDB" id="8479154at2"/>
<dbReference type="STRING" id="928856.SAMN04488049_112101"/>
<dbReference type="PRINTS" id="PR01488">
    <property type="entry name" value="RTXTOXINA"/>
</dbReference>
<dbReference type="GO" id="GO:0005509">
    <property type="term" value="F:calcium ion binding"/>
    <property type="evidence" value="ECO:0007669"/>
    <property type="project" value="InterPro"/>
</dbReference>
<dbReference type="Pfam" id="PF04862">
    <property type="entry name" value="DUF642"/>
    <property type="match status" value="1"/>
</dbReference>
<dbReference type="PRINTS" id="PR00313">
    <property type="entry name" value="CABNDNGRPT"/>
</dbReference>
<gene>
    <name evidence="11" type="primary">cya_2</name>
    <name evidence="11" type="ORF">TRM7557_00827</name>
</gene>
<dbReference type="RefSeq" id="WP_082626505.1">
    <property type="nucleotide sequence ID" value="NZ_CYSD01000014.1"/>
</dbReference>
<keyword evidence="6" id="KW-0843">Virulence</keyword>
<evidence type="ECO:0000256" key="3">
    <source>
        <dbReference type="ARBA" id="ARBA00022525"/>
    </source>
</evidence>
<accession>A0A0N7LZ04</accession>
<keyword evidence="7" id="KW-0472">Membrane</keyword>
<feature type="domain" description="DUF642" evidence="9">
    <location>
        <begin position="82"/>
        <end position="165"/>
    </location>
</feature>
<evidence type="ECO:0000259" key="10">
    <source>
        <dbReference type="Pfam" id="PF21959"/>
    </source>
</evidence>
<keyword evidence="12" id="KW-1185">Reference proteome</keyword>
<name>A0A0N7LZ04_9RHOB</name>
<proteinExistence type="predicted"/>
<evidence type="ECO:0000256" key="4">
    <source>
        <dbReference type="ARBA" id="ARBA00022656"/>
    </source>
</evidence>
<evidence type="ECO:0000256" key="7">
    <source>
        <dbReference type="ARBA" id="ARBA00023136"/>
    </source>
</evidence>
<reference evidence="11 12" key="1">
    <citation type="submission" date="2015-09" db="EMBL/GenBank/DDBJ databases">
        <authorList>
            <consortium name="Swine Surveillance"/>
        </authorList>
    </citation>
    <scope>NUCLEOTIDE SEQUENCE [LARGE SCALE GENOMIC DNA]</scope>
    <source>
        <strain evidence="11 12">CECT 7557</strain>
    </source>
</reference>
<dbReference type="Gene3D" id="2.150.10.10">
    <property type="entry name" value="Serralysin-like metalloprotease, C-terminal"/>
    <property type="match status" value="5"/>
</dbReference>
<feature type="region of interest" description="Disordered" evidence="8">
    <location>
        <begin position="636"/>
        <end position="756"/>
    </location>
</feature>
<dbReference type="PROSITE" id="PS00330">
    <property type="entry name" value="HEMOLYSIN_CALCIUM"/>
    <property type="match status" value="4"/>
</dbReference>
<evidence type="ECO:0000256" key="1">
    <source>
        <dbReference type="ARBA" id="ARBA00004370"/>
    </source>
</evidence>
<sequence length="873" mass="88581">MVDATTHSGSAGADDLTGSGAADVMVGLAGNDAIAGQAGDDALYGDYQSDNHLDGTSGAYGFADYGASGHWTVTSLDDGHQAMSQTITTEATGVYSVSFEIAANFAAGVTSVGVEILVGDTVIKTVSSDSGAFGVHDVSFTATGAETTLTVRSIETEATGPVIDTSGPVFHYDKEVVIGGETTTVAAFAEGQSNLLQVLNGTLYVFDTATSTYEKAGVDGTVNVNSMGFNQQDDLLYAIAVGSGTDALGNAVAASDLVMIDADGHTYRIGETPYRAWTGDFDDQGNLWSFNSSMNHIAVIDVDTLDGDGNPLTTVHKLPRDLVQKSFYDLAFDAENQIFRGVCRPSAEGQPATLLTVDISSGTPEFSEISVTHTVIDGETQVGVPAITFGAAIYDTDGNLFVGGNSGDHDMDNSTRSAGGIYKVIVNPDTSTATLELITSAPKSYSNDGAADPRALSPFVDVDLSSSVLIRNLEMTATAEGDLSYDDTLEGAGGEDLLVGGLGEDVIIGGSLGDVLDGGTGDDSLYGGGAPGSGPAGRSYYDAEGARFDADGHPLAPDDDSLSGGTGDDHLSGSAGHDTLEGGIGNDTLSGGSGFDTLRGGDGDDDLSGGANTDALWGGAGADTMVGGSGDDTLYGGADADQMNGGSHDDLLYGDAGDDHMTGSSGNDVLNGEDGADTLIGGSGDDDLYGGDGDDSLTAGSGDDVVVGEDGADRVIGGTGNDQLSGGAGRDRLKGDSGNDTLDGGADRDHLSGGYGNDVLDGGGGRDQLYMGAGDDIATGGAGGDRFVFRNDDLSGGTDEITDFSTEDGDRFDLRQLDLASTEAEELTWFESYVTILASGDAVVTLGSSTVTLTAVLEDDALSSADLFDCFLF</sequence>
<feature type="compositionally biased region" description="Low complexity" evidence="8">
    <location>
        <begin position="696"/>
        <end position="709"/>
    </location>
</feature>
<organism evidence="11 12">
    <name type="scientific">Tritonibacter multivorans</name>
    <dbReference type="NCBI Taxonomy" id="928856"/>
    <lineage>
        <taxon>Bacteria</taxon>
        <taxon>Pseudomonadati</taxon>
        <taxon>Pseudomonadota</taxon>
        <taxon>Alphaproteobacteria</taxon>
        <taxon>Rhodobacterales</taxon>
        <taxon>Paracoccaceae</taxon>
        <taxon>Tritonibacter</taxon>
    </lineage>
</organism>
<dbReference type="SUPFAM" id="SSF101898">
    <property type="entry name" value="NHL repeat"/>
    <property type="match status" value="1"/>
</dbReference>
<comment type="subcellular location">
    <subcellularLocation>
        <location evidence="1">Membrane</location>
    </subcellularLocation>
    <subcellularLocation>
        <location evidence="2">Secreted</location>
    </subcellularLocation>
</comment>
<dbReference type="GO" id="GO:0090729">
    <property type="term" value="F:toxin activity"/>
    <property type="evidence" value="ECO:0007669"/>
    <property type="project" value="UniProtKB-KW"/>
</dbReference>
<keyword evidence="4" id="KW-0800">Toxin</keyword>
<dbReference type="InterPro" id="IPR001343">
    <property type="entry name" value="Hemolysn_Ca-bd"/>
</dbReference>
<dbReference type="InterPro" id="IPR054215">
    <property type="entry name" value="DUF6923"/>
</dbReference>
<dbReference type="AlphaFoldDB" id="A0A0N7LZ04"/>
<dbReference type="InterPro" id="IPR011049">
    <property type="entry name" value="Serralysin-like_metalloprot_C"/>
</dbReference>
<feature type="region of interest" description="Disordered" evidence="8">
    <location>
        <begin position="547"/>
        <end position="612"/>
    </location>
</feature>
<feature type="compositionally biased region" description="Basic and acidic residues" evidence="8">
    <location>
        <begin position="647"/>
        <end position="661"/>
    </location>
</feature>
<evidence type="ECO:0000256" key="6">
    <source>
        <dbReference type="ARBA" id="ARBA00023026"/>
    </source>
</evidence>
<feature type="domain" description="DUF6923" evidence="10">
    <location>
        <begin position="202"/>
        <end position="452"/>
    </location>
</feature>
<feature type="compositionally biased region" description="Acidic residues" evidence="8">
    <location>
        <begin position="684"/>
        <end position="695"/>
    </location>
</feature>
<keyword evidence="5" id="KW-0677">Repeat</keyword>
<dbReference type="InterPro" id="IPR003995">
    <property type="entry name" value="RTX_toxin_determinant-A"/>
</dbReference>
<evidence type="ECO:0000259" key="9">
    <source>
        <dbReference type="Pfam" id="PF04862"/>
    </source>
</evidence>
<dbReference type="Pfam" id="PF21959">
    <property type="entry name" value="DUF6923"/>
    <property type="match status" value="1"/>
</dbReference>
<dbReference type="InterPro" id="IPR006946">
    <property type="entry name" value="DGR2-like_dom"/>
</dbReference>
<dbReference type="EMBL" id="CYSD01000014">
    <property type="protein sequence ID" value="CUH76313.1"/>
    <property type="molecule type" value="Genomic_DNA"/>
</dbReference>
<dbReference type="InterPro" id="IPR018511">
    <property type="entry name" value="Hemolysin-typ_Ca-bd_CS"/>
</dbReference>
<protein>
    <submittedName>
        <fullName evidence="11">Cyclolysin</fullName>
    </submittedName>
</protein>
<dbReference type="PANTHER" id="PTHR38340:SF1">
    <property type="entry name" value="S-LAYER PROTEIN"/>
    <property type="match status" value="1"/>
</dbReference>
<dbReference type="GO" id="GO:0016020">
    <property type="term" value="C:membrane"/>
    <property type="evidence" value="ECO:0007669"/>
    <property type="project" value="UniProtKB-SubCell"/>
</dbReference>
<dbReference type="Proteomes" id="UP000052022">
    <property type="component" value="Unassembled WGS sequence"/>
</dbReference>
<keyword evidence="3" id="KW-0964">Secreted</keyword>
<dbReference type="SUPFAM" id="SSF51120">
    <property type="entry name" value="beta-Roll"/>
    <property type="match status" value="4"/>
</dbReference>
<dbReference type="Pfam" id="PF00353">
    <property type="entry name" value="HemolysinCabind"/>
    <property type="match status" value="7"/>
</dbReference>